<name>A0A2T7PA70_POMCA</name>
<keyword evidence="2" id="KW-0812">Transmembrane</keyword>
<dbReference type="AlphaFoldDB" id="A0A2T7PA70"/>
<protein>
    <submittedName>
        <fullName evidence="3">Uncharacterized protein</fullName>
    </submittedName>
</protein>
<sequence>MTSTDASTSGSTVSGSITGHAAYDTTASGETGRYSSEAGDATSTALLKNVTSAATVLTTAATTLMPETSGSTTNAFTTYLTFTTVSSTAHAISTTSAVSDDSSLHAESSSDHVTSQSTAAVAPTGSSEPAVVQTSKTSHHVTSPGFLETTVGPASDTTPVPISPSSSGSTSGSKTQQSLSKGTDRSKAKRKLLTRDESSNKVIFIVVGVVVGVVCVAIVIVLILVIRRKRFPLMSTAHSIEELAINRSRDPFRPISIVNFFNRKFSRSDIENDYNAMSSDRGAAQENATPFIMNSFKGELPPGGSERSTSFSYSSDPADGLHNDTARERTISWSEEEGEKAAGSV</sequence>
<comment type="caution">
    <text evidence="3">The sequence shown here is derived from an EMBL/GenBank/DDBJ whole genome shotgun (WGS) entry which is preliminary data.</text>
</comment>
<feature type="compositionally biased region" description="Low complexity" evidence="1">
    <location>
        <begin position="163"/>
        <end position="181"/>
    </location>
</feature>
<feature type="region of interest" description="Disordered" evidence="1">
    <location>
        <begin position="299"/>
        <end position="345"/>
    </location>
</feature>
<evidence type="ECO:0000313" key="3">
    <source>
        <dbReference type="EMBL" id="PVD30317.1"/>
    </source>
</evidence>
<feature type="compositionally biased region" description="Low complexity" evidence="1">
    <location>
        <begin position="1"/>
        <end position="19"/>
    </location>
</feature>
<accession>A0A2T7PA70</accession>
<evidence type="ECO:0000256" key="1">
    <source>
        <dbReference type="SAM" id="MobiDB-lite"/>
    </source>
</evidence>
<reference evidence="3 4" key="1">
    <citation type="submission" date="2018-04" db="EMBL/GenBank/DDBJ databases">
        <title>The genome of golden apple snail Pomacea canaliculata provides insight into stress tolerance and invasive adaptation.</title>
        <authorList>
            <person name="Liu C."/>
            <person name="Liu B."/>
            <person name="Ren Y."/>
            <person name="Zhang Y."/>
            <person name="Wang H."/>
            <person name="Li S."/>
            <person name="Jiang F."/>
            <person name="Yin L."/>
            <person name="Zhang G."/>
            <person name="Qian W."/>
            <person name="Fan W."/>
        </authorList>
    </citation>
    <scope>NUCLEOTIDE SEQUENCE [LARGE SCALE GENOMIC DNA]</scope>
    <source>
        <strain evidence="3">SZHN2017</strain>
        <tissue evidence="3">Muscle</tissue>
    </source>
</reference>
<feature type="region of interest" description="Disordered" evidence="1">
    <location>
        <begin position="98"/>
        <end position="192"/>
    </location>
</feature>
<keyword evidence="4" id="KW-1185">Reference proteome</keyword>
<gene>
    <name evidence="3" type="ORF">C0Q70_09581</name>
</gene>
<dbReference type="EMBL" id="PZQS01000005">
    <property type="protein sequence ID" value="PVD30317.1"/>
    <property type="molecule type" value="Genomic_DNA"/>
</dbReference>
<proteinExistence type="predicted"/>
<feature type="compositionally biased region" description="Polar residues" evidence="1">
    <location>
        <begin position="306"/>
        <end position="315"/>
    </location>
</feature>
<keyword evidence="2" id="KW-1133">Transmembrane helix</keyword>
<feature type="transmembrane region" description="Helical" evidence="2">
    <location>
        <begin position="202"/>
        <end position="226"/>
    </location>
</feature>
<feature type="compositionally biased region" description="Polar residues" evidence="1">
    <location>
        <begin position="112"/>
        <end position="136"/>
    </location>
</feature>
<evidence type="ECO:0000256" key="2">
    <source>
        <dbReference type="SAM" id="Phobius"/>
    </source>
</evidence>
<organism evidence="3 4">
    <name type="scientific">Pomacea canaliculata</name>
    <name type="common">Golden apple snail</name>
    <dbReference type="NCBI Taxonomy" id="400727"/>
    <lineage>
        <taxon>Eukaryota</taxon>
        <taxon>Metazoa</taxon>
        <taxon>Spiralia</taxon>
        <taxon>Lophotrochozoa</taxon>
        <taxon>Mollusca</taxon>
        <taxon>Gastropoda</taxon>
        <taxon>Caenogastropoda</taxon>
        <taxon>Architaenioglossa</taxon>
        <taxon>Ampullarioidea</taxon>
        <taxon>Ampullariidae</taxon>
        <taxon>Pomacea</taxon>
    </lineage>
</organism>
<feature type="compositionally biased region" description="Basic and acidic residues" evidence="1">
    <location>
        <begin position="319"/>
        <end position="330"/>
    </location>
</feature>
<feature type="region of interest" description="Disordered" evidence="1">
    <location>
        <begin position="1"/>
        <end position="37"/>
    </location>
</feature>
<evidence type="ECO:0000313" key="4">
    <source>
        <dbReference type="Proteomes" id="UP000245119"/>
    </source>
</evidence>
<keyword evidence="2" id="KW-0472">Membrane</keyword>
<dbReference type="Proteomes" id="UP000245119">
    <property type="component" value="Linkage Group LG5"/>
</dbReference>